<dbReference type="GO" id="GO:0043866">
    <property type="term" value="F:adenylyl-sulfate reductase (thioredoxin) activity"/>
    <property type="evidence" value="ECO:0007669"/>
    <property type="project" value="UniProtKB-EC"/>
</dbReference>
<dbReference type="HAMAP" id="MF_00063">
    <property type="entry name" value="CysH"/>
    <property type="match status" value="1"/>
</dbReference>
<name>A0A1M5IHW2_9BACT</name>
<dbReference type="GO" id="GO:0005737">
    <property type="term" value="C:cytoplasm"/>
    <property type="evidence" value="ECO:0007669"/>
    <property type="project" value="UniProtKB-SubCell"/>
</dbReference>
<keyword evidence="4" id="KW-0408">Iron</keyword>
<dbReference type="InterPro" id="IPR014729">
    <property type="entry name" value="Rossmann-like_a/b/a_fold"/>
</dbReference>
<evidence type="ECO:0000256" key="2">
    <source>
        <dbReference type="ARBA" id="ARBA00023002"/>
    </source>
</evidence>
<dbReference type="PANTHER" id="PTHR46509:SF1">
    <property type="entry name" value="PHOSPHOADENOSINE PHOSPHOSULFATE REDUCTASE"/>
    <property type="match status" value="1"/>
</dbReference>
<dbReference type="InterPro" id="IPR002500">
    <property type="entry name" value="PAPS_reduct_dom"/>
</dbReference>
<comment type="catalytic activity">
    <reaction evidence="4">
        <text>[thioredoxin]-disulfide + sulfite + AMP + 2 H(+) = adenosine 5'-phosphosulfate + [thioredoxin]-dithiol</text>
        <dbReference type="Rhea" id="RHEA:21976"/>
        <dbReference type="Rhea" id="RHEA-COMP:10698"/>
        <dbReference type="Rhea" id="RHEA-COMP:10700"/>
        <dbReference type="ChEBI" id="CHEBI:15378"/>
        <dbReference type="ChEBI" id="CHEBI:17359"/>
        <dbReference type="ChEBI" id="CHEBI:29950"/>
        <dbReference type="ChEBI" id="CHEBI:50058"/>
        <dbReference type="ChEBI" id="CHEBI:58243"/>
        <dbReference type="ChEBI" id="CHEBI:456215"/>
        <dbReference type="EC" id="1.8.4.10"/>
    </reaction>
</comment>
<dbReference type="GO" id="GO:0070814">
    <property type="term" value="P:hydrogen sulfide biosynthetic process"/>
    <property type="evidence" value="ECO:0007669"/>
    <property type="project" value="UniProtKB-UniRule"/>
</dbReference>
<dbReference type="PIRSF" id="PIRSF000857">
    <property type="entry name" value="PAPS_reductase"/>
    <property type="match status" value="1"/>
</dbReference>
<sequence length="219" mass="25367">MYLVNKEKINQSLSTKIVDARVAQVFNSFEGVLVTSSFGTTSAVLLHLVSRIRPDHPIYFIDTGYHFEETLRYKKRLTRLLDLNVIDLRPDPRRHAMTEQQQLWSQDAGRCCRVNKVEPIKEIKEKHDVWMSGLIGFQNRHRSTLRIIDRQDEMLKFYPLIDWGSSLVREYIAGHGLPQHPLKEKGYHSVGCTHCTAPGVGREGRWSEQSKTECGLHRK</sequence>
<comment type="function">
    <text evidence="4">Catalyzes the formation of sulfite from adenosine 5'-phosphosulfate (APS) using thioredoxin as an electron donor.</text>
</comment>
<organism evidence="6 7">
    <name type="scientific">Fodinibius roseus</name>
    <dbReference type="NCBI Taxonomy" id="1194090"/>
    <lineage>
        <taxon>Bacteria</taxon>
        <taxon>Pseudomonadati</taxon>
        <taxon>Balneolota</taxon>
        <taxon>Balneolia</taxon>
        <taxon>Balneolales</taxon>
        <taxon>Balneolaceae</taxon>
        <taxon>Fodinibius</taxon>
    </lineage>
</organism>
<dbReference type="GO" id="GO:0051539">
    <property type="term" value="F:4 iron, 4 sulfur cluster binding"/>
    <property type="evidence" value="ECO:0007669"/>
    <property type="project" value="UniProtKB-UniRule"/>
</dbReference>
<dbReference type="Gene3D" id="3.40.50.620">
    <property type="entry name" value="HUPs"/>
    <property type="match status" value="1"/>
</dbReference>
<evidence type="ECO:0000256" key="4">
    <source>
        <dbReference type="HAMAP-Rule" id="MF_00063"/>
    </source>
</evidence>
<dbReference type="STRING" id="1194090.SAMN05443144_12352"/>
<dbReference type="EC" id="1.8.4.10" evidence="4"/>
<dbReference type="NCBIfam" id="NF002537">
    <property type="entry name" value="PRK02090.1"/>
    <property type="match status" value="1"/>
</dbReference>
<dbReference type="RefSeq" id="WP_073067434.1">
    <property type="nucleotide sequence ID" value="NZ_FQUS01000023.1"/>
</dbReference>
<dbReference type="GO" id="GO:0046872">
    <property type="term" value="F:metal ion binding"/>
    <property type="evidence" value="ECO:0007669"/>
    <property type="project" value="UniProtKB-KW"/>
</dbReference>
<protein>
    <recommendedName>
        <fullName evidence="4">Adenosine 5'-phosphosulfate reductase</fullName>
        <shortName evidence="4">APS reductase</shortName>
        <ecNumber evidence="4">1.8.4.10</ecNumber>
    </recommendedName>
    <alternativeName>
        <fullName evidence="4">5'-adenylylsulfate reductase</fullName>
    </alternativeName>
    <alternativeName>
        <fullName evidence="4">Thioredoxin-dependent 5'-adenylylsulfate reductase</fullName>
    </alternativeName>
</protein>
<proteinExistence type="inferred from homology"/>
<keyword evidence="4" id="KW-0411">Iron-sulfur</keyword>
<dbReference type="Pfam" id="PF01507">
    <property type="entry name" value="PAPS_reduct"/>
    <property type="match status" value="1"/>
</dbReference>
<dbReference type="AlphaFoldDB" id="A0A1M5IHW2"/>
<dbReference type="GO" id="GO:0004604">
    <property type="term" value="F:phosphoadenylyl-sulfate reductase (thioredoxin) activity"/>
    <property type="evidence" value="ECO:0007669"/>
    <property type="project" value="UniProtKB-UniRule"/>
</dbReference>
<feature type="binding site" evidence="4">
    <location>
        <position position="112"/>
    </location>
    <ligand>
        <name>[4Fe-4S] cluster</name>
        <dbReference type="ChEBI" id="CHEBI:49883"/>
    </ligand>
</feature>
<evidence type="ECO:0000256" key="1">
    <source>
        <dbReference type="ARBA" id="ARBA00009732"/>
    </source>
</evidence>
<comment type="similarity">
    <text evidence="1 4">Belongs to the PAPS reductase family. CysH subfamily.</text>
</comment>
<dbReference type="OrthoDB" id="9794018at2"/>
<dbReference type="SUPFAM" id="SSF52402">
    <property type="entry name" value="Adenine nucleotide alpha hydrolases-like"/>
    <property type="match status" value="1"/>
</dbReference>
<keyword evidence="7" id="KW-1185">Reference proteome</keyword>
<comment type="subcellular location">
    <subcellularLocation>
        <location evidence="4">Cytoplasm</location>
    </subcellularLocation>
</comment>
<evidence type="ECO:0000256" key="3">
    <source>
        <dbReference type="ARBA" id="ARBA00024327"/>
    </source>
</evidence>
<dbReference type="PANTHER" id="PTHR46509">
    <property type="entry name" value="PHOSPHOADENOSINE PHOSPHOSULFATE REDUCTASE"/>
    <property type="match status" value="1"/>
</dbReference>
<feature type="binding site" evidence="4">
    <location>
        <position position="195"/>
    </location>
    <ligand>
        <name>[4Fe-4S] cluster</name>
        <dbReference type="ChEBI" id="CHEBI:49883"/>
    </ligand>
</feature>
<keyword evidence="4" id="KW-0963">Cytoplasm</keyword>
<reference evidence="6 7" key="1">
    <citation type="submission" date="2016-11" db="EMBL/GenBank/DDBJ databases">
        <authorList>
            <person name="Jaros S."/>
            <person name="Januszkiewicz K."/>
            <person name="Wedrychowicz H."/>
        </authorList>
    </citation>
    <scope>NUCLEOTIDE SEQUENCE [LARGE SCALE GENOMIC DNA]</scope>
    <source>
        <strain evidence="6 7">DSM 21986</strain>
    </source>
</reference>
<evidence type="ECO:0000313" key="6">
    <source>
        <dbReference type="EMBL" id="SHG27836.1"/>
    </source>
</evidence>
<feature type="binding site" evidence="4">
    <location>
        <position position="111"/>
    </location>
    <ligand>
        <name>[4Fe-4S] cluster</name>
        <dbReference type="ChEBI" id="CHEBI:49883"/>
    </ligand>
</feature>
<feature type="binding site" evidence="4">
    <location>
        <position position="192"/>
    </location>
    <ligand>
        <name>[4Fe-4S] cluster</name>
        <dbReference type="ChEBI" id="CHEBI:49883"/>
    </ligand>
</feature>
<keyword evidence="2 4" id="KW-0560">Oxidoreductase</keyword>
<dbReference type="Proteomes" id="UP000184041">
    <property type="component" value="Unassembled WGS sequence"/>
</dbReference>
<dbReference type="InterPro" id="IPR004511">
    <property type="entry name" value="PAPS/APS_Rdtase"/>
</dbReference>
<comment type="pathway">
    <text evidence="3 4">Sulfur metabolism; hydrogen sulfide biosynthesis; sulfite from sulfate.</text>
</comment>
<comment type="cofactor">
    <cofactor evidence="4">
        <name>[4Fe-4S] cluster</name>
        <dbReference type="ChEBI" id="CHEBI:49883"/>
    </cofactor>
    <text evidence="4">Binds 1 [4Fe-4S] cluster per subunit.</text>
</comment>
<accession>A0A1M5IHW2</accession>
<feature type="domain" description="Phosphoadenosine phosphosulphate reductase" evidence="5">
    <location>
        <begin position="33"/>
        <end position="198"/>
    </location>
</feature>
<dbReference type="EMBL" id="FQUS01000023">
    <property type="protein sequence ID" value="SHG27836.1"/>
    <property type="molecule type" value="Genomic_DNA"/>
</dbReference>
<dbReference type="GO" id="GO:0019379">
    <property type="term" value="P:sulfate assimilation, phosphoadenylyl sulfate reduction by phosphoadenylyl-sulfate reductase (thioredoxin)"/>
    <property type="evidence" value="ECO:0007669"/>
    <property type="project" value="UniProtKB-UniRule"/>
</dbReference>
<dbReference type="NCBIfam" id="TIGR00434">
    <property type="entry name" value="cysH"/>
    <property type="match status" value="1"/>
</dbReference>
<keyword evidence="4" id="KW-0479">Metal-binding</keyword>
<feature type="active site" description="Nucleophile; cysteine thiosulfonate intermediate" evidence="4">
    <location>
        <position position="214"/>
    </location>
</feature>
<evidence type="ECO:0000259" key="5">
    <source>
        <dbReference type="Pfam" id="PF01507"/>
    </source>
</evidence>
<evidence type="ECO:0000313" key="7">
    <source>
        <dbReference type="Proteomes" id="UP000184041"/>
    </source>
</evidence>
<gene>
    <name evidence="4" type="primary">cysH</name>
    <name evidence="6" type="ORF">SAMN05443144_12352</name>
</gene>